<feature type="region of interest" description="Disordered" evidence="1">
    <location>
        <begin position="857"/>
        <end position="888"/>
    </location>
</feature>
<evidence type="ECO:0000313" key="2">
    <source>
        <dbReference type="EMBL" id="KAG5922425.1"/>
    </source>
</evidence>
<feature type="compositionally biased region" description="Basic and acidic residues" evidence="1">
    <location>
        <begin position="300"/>
        <end position="317"/>
    </location>
</feature>
<feature type="compositionally biased region" description="Basic and acidic residues" evidence="1">
    <location>
        <begin position="433"/>
        <end position="442"/>
    </location>
</feature>
<feature type="region of interest" description="Disordered" evidence="1">
    <location>
        <begin position="1040"/>
        <end position="1082"/>
    </location>
</feature>
<accession>A0A8K0J3K9</accession>
<feature type="compositionally biased region" description="Basic and acidic residues" evidence="1">
    <location>
        <begin position="1040"/>
        <end position="1051"/>
    </location>
</feature>
<evidence type="ECO:0000313" key="3">
    <source>
        <dbReference type="Proteomes" id="UP000811619"/>
    </source>
</evidence>
<reference evidence="2" key="1">
    <citation type="journal article" date="2020" name="bioRxiv">
        <title>Whole genome comparisons of ergot fungi reveals the divergence and evolution of species within the genus Claviceps are the result of varying mechanisms driving genome evolution and host range expansion.</title>
        <authorList>
            <person name="Wyka S.A."/>
            <person name="Mondo S.J."/>
            <person name="Liu M."/>
            <person name="Dettman J."/>
            <person name="Nalam V."/>
            <person name="Broders K.D."/>
        </authorList>
    </citation>
    <scope>NUCLEOTIDE SEQUENCE</scope>
    <source>
        <strain evidence="2">CCC 489</strain>
    </source>
</reference>
<feature type="compositionally biased region" description="Polar residues" evidence="1">
    <location>
        <begin position="280"/>
        <end position="294"/>
    </location>
</feature>
<evidence type="ECO:0000256" key="1">
    <source>
        <dbReference type="SAM" id="MobiDB-lite"/>
    </source>
</evidence>
<sequence>MAASTQPESIHGTLARDHHLLHGQFRTHKVLPRPRDDRTVDINRAALAATPDVAVDRAASTASPSLQRSSPRVLKHQSKRIGSGPELPPTPPTHSRVSSISQPAQPPSPSSQDAGLRTPQPQASSRRPPATPPDQRSPPTPDVTPPQLGNRTHALQSLVPDHGYSCAVATTGLHIRSFRTAGEEPSSFDDEAAIYTGTKEICSSNPLQTSISRFPFSTTPRQAVHPHALDLALGCLTATPEEMYTPRNRGEPAQHDGKWRSLRKVETEWDIHLPSLVSASTRNPKSVTPTSQQHYGAKNEVPEDKPVTPKRGTKDIRNMSPKGLDSVEPSPKPSQQSTPQRNRTGPVASRSETSGTPAPKRLSGLSTHSMPSTVVEAMLVDTTRRPPKQRTLRHVRKHRELREPREPSPRGQQSAVIDGYWPPAKESPLSNSKSEHARKHDSYASATSPISAASGRARKDVWKAGGIPVVVIPDRTSSHKAKSREPSLRSSSSRHSRTRSAVSFPLNQSPPYSESDRQSRWDRSTSAFDQPDKRTMDFPPIIPVRSSSLSAPTSRNTSRTASLTVESIKALNDMHREHEKPHPLVPAPVAATAMTRTAVAATNMPANPATPSRTDPSANATVPASQIATPLGMSNQSPQTPQSDWSYGCEPFDADHRDDTALAKKYSSRATPFSVISMETNWTVPVISEAQAVHMYPHQNSSVLRIHHSVKPQDMKHAINGALKKPDSHENPEITTTSPDGGVTTPEQQKSWAEVDSPLRNPRSPPDVPIHPPAINFIPATPSGLTPAEERQVQLGNFYEIAFETPARRPSFVTRAFSRQRRHSFSYSLDPSTKPGFLARTFSLSRTDRQLVDLEKSKFLDPDMEPSYSDKQDQPAEQDKLHPHWRPQWDNGTDDCDCSSCRHGGEGGEEIYRYPLIDNRPLSLKRSLSAKVKNTFAILPARQDDPYYMDDAYGPERRTIRRTPSGNLKVMRRRSSDYSLRRQTTRLLEEQRRVSRRNAPEGFWRRYSLRRRRSTVSLRRSSSLGSRLGGMPSLTTRWNEKRREKRTRELRQTISGPREVRDGVGEIVRLSSSKNQQRDDSR</sequence>
<protein>
    <submittedName>
        <fullName evidence="2">Uncharacterized protein</fullName>
    </submittedName>
</protein>
<feature type="region of interest" description="Disordered" evidence="1">
    <location>
        <begin position="280"/>
        <end position="561"/>
    </location>
</feature>
<feature type="region of interest" description="Disordered" evidence="1">
    <location>
        <begin position="723"/>
        <end position="766"/>
    </location>
</feature>
<dbReference type="OrthoDB" id="3870679at2759"/>
<name>A0A8K0J3K9_9HYPO</name>
<dbReference type="Proteomes" id="UP000811619">
    <property type="component" value="Unassembled WGS sequence"/>
</dbReference>
<feature type="compositionally biased region" description="Basic residues" evidence="1">
    <location>
        <begin position="385"/>
        <end position="399"/>
    </location>
</feature>
<organism evidence="2 3">
    <name type="scientific">Claviceps africana</name>
    <dbReference type="NCBI Taxonomy" id="83212"/>
    <lineage>
        <taxon>Eukaryota</taxon>
        <taxon>Fungi</taxon>
        <taxon>Dikarya</taxon>
        <taxon>Ascomycota</taxon>
        <taxon>Pezizomycotina</taxon>
        <taxon>Sordariomycetes</taxon>
        <taxon>Hypocreomycetidae</taxon>
        <taxon>Hypocreales</taxon>
        <taxon>Clavicipitaceae</taxon>
        <taxon>Claviceps</taxon>
    </lineage>
</organism>
<feature type="compositionally biased region" description="Polar residues" evidence="1">
    <location>
        <begin position="733"/>
        <end position="751"/>
    </location>
</feature>
<dbReference type="AlphaFoldDB" id="A0A8K0J3K9"/>
<feature type="compositionally biased region" description="Polar residues" evidence="1">
    <location>
        <begin position="60"/>
        <end position="70"/>
    </location>
</feature>
<proteinExistence type="predicted"/>
<dbReference type="EMBL" id="SRPY01000519">
    <property type="protein sequence ID" value="KAG5922425.1"/>
    <property type="molecule type" value="Genomic_DNA"/>
</dbReference>
<feature type="compositionally biased region" description="Polar residues" evidence="1">
    <location>
        <begin position="545"/>
        <end position="561"/>
    </location>
</feature>
<feature type="region of interest" description="Disordered" evidence="1">
    <location>
        <begin position="1"/>
        <end position="150"/>
    </location>
</feature>
<feature type="compositionally biased region" description="Basic and acidic residues" evidence="1">
    <location>
        <begin position="514"/>
        <end position="523"/>
    </location>
</feature>
<gene>
    <name evidence="2" type="ORF">E4U42_005465</name>
</gene>
<feature type="compositionally biased region" description="Pro residues" evidence="1">
    <location>
        <begin position="129"/>
        <end position="144"/>
    </location>
</feature>
<keyword evidence="3" id="KW-1185">Reference proteome</keyword>
<feature type="compositionally biased region" description="Basic residues" evidence="1">
    <location>
        <begin position="21"/>
        <end position="32"/>
    </location>
</feature>
<feature type="compositionally biased region" description="Basic and acidic residues" evidence="1">
    <location>
        <begin position="868"/>
        <end position="882"/>
    </location>
</feature>
<comment type="caution">
    <text evidence="2">The sequence shown here is derived from an EMBL/GenBank/DDBJ whole genome shotgun (WGS) entry which is preliminary data.</text>
</comment>